<dbReference type="HOGENOM" id="CLU_090043_0_0_1"/>
<evidence type="ECO:0000313" key="2">
    <source>
        <dbReference type="EMBL" id="KIR42710.1"/>
    </source>
</evidence>
<feature type="region of interest" description="Disordered" evidence="1">
    <location>
        <begin position="45"/>
        <end position="94"/>
    </location>
</feature>
<protein>
    <submittedName>
        <fullName evidence="2">Uncharacterized protein</fullName>
    </submittedName>
</protein>
<accession>A0A0D0VCY4</accession>
<dbReference type="OrthoDB" id="2575935at2759"/>
<organism evidence="2 3">
    <name type="scientific">Cryptococcus deuterogattii Ram5</name>
    <dbReference type="NCBI Taxonomy" id="1296110"/>
    <lineage>
        <taxon>Eukaryota</taxon>
        <taxon>Fungi</taxon>
        <taxon>Dikarya</taxon>
        <taxon>Basidiomycota</taxon>
        <taxon>Agaricomycotina</taxon>
        <taxon>Tremellomycetes</taxon>
        <taxon>Tremellales</taxon>
        <taxon>Cryptococcaceae</taxon>
        <taxon>Cryptococcus</taxon>
        <taxon>Cryptococcus gattii species complex</taxon>
    </lineage>
</organism>
<reference evidence="2 3" key="1">
    <citation type="submission" date="2015-01" db="EMBL/GenBank/DDBJ databases">
        <title>The Genome Sequence of Cryptococcus gattii Ram5.</title>
        <authorList>
            <consortium name="The Broad Institute Genomics Platform"/>
            <person name="Cuomo C."/>
            <person name="Litvintseva A."/>
            <person name="Chen Y."/>
            <person name="Heitman J."/>
            <person name="Sun S."/>
            <person name="Springer D."/>
            <person name="Dromer F."/>
            <person name="Young S."/>
            <person name="Zeng Q."/>
            <person name="Gargeya S."/>
            <person name="Abouelleil A."/>
            <person name="Alvarado L."/>
            <person name="Chapman S.B."/>
            <person name="Gainer-Dewar J."/>
            <person name="Goldberg J."/>
            <person name="Griggs A."/>
            <person name="Gujja S."/>
            <person name="Hansen M."/>
            <person name="Howarth C."/>
            <person name="Imamovic A."/>
            <person name="Larimer J."/>
            <person name="Murphy C."/>
            <person name="Naylor J."/>
            <person name="Pearson M."/>
            <person name="Priest M."/>
            <person name="Roberts A."/>
            <person name="Saif S."/>
            <person name="Shea T."/>
            <person name="Sykes S."/>
            <person name="Wortman J."/>
            <person name="Nusbaum C."/>
            <person name="Birren B."/>
        </authorList>
    </citation>
    <scope>NUCLEOTIDE SEQUENCE [LARGE SCALE GENOMIC DNA]</scope>
    <source>
        <strain evidence="2 3">Ram5</strain>
    </source>
</reference>
<evidence type="ECO:0000256" key="1">
    <source>
        <dbReference type="SAM" id="MobiDB-lite"/>
    </source>
</evidence>
<sequence>MFGIKKKLSALIPSDARAHLQNVFTVEWEGGNKTVLVEVPNADHPSEVEMSGMGGTYGRLADDDEDDMYSLPAQQARKSSHKSSSYTNKSKVLPRITHQQKYGDFYDKYGDFYDSYGSKSGNDGNHYGHTRSNTNSFGGDCQASPQTSSSSTQTISPYSSASPQFNSPSSFHPNTYHQNSSYGQGQSSRGKDGNSRTALRTDDVDDLLGGGDLGGIDYSARLNGTRDLSASVERGTNPFQ</sequence>
<name>A0A0D0VCY4_9TREE</name>
<feature type="compositionally biased region" description="Polar residues" evidence="1">
    <location>
        <begin position="172"/>
        <end position="188"/>
    </location>
</feature>
<proteinExistence type="predicted"/>
<dbReference type="EMBL" id="KN847897">
    <property type="protein sequence ID" value="KIR42710.1"/>
    <property type="molecule type" value="Genomic_DNA"/>
</dbReference>
<feature type="compositionally biased region" description="Low complexity" evidence="1">
    <location>
        <begin position="142"/>
        <end position="171"/>
    </location>
</feature>
<gene>
    <name evidence="2" type="ORF">I313_00913</name>
</gene>
<feature type="compositionally biased region" description="Low complexity" evidence="1">
    <location>
        <begin position="82"/>
        <end position="91"/>
    </location>
</feature>
<keyword evidence="3" id="KW-1185">Reference proteome</keyword>
<dbReference type="Proteomes" id="UP000053392">
    <property type="component" value="Unassembled WGS sequence"/>
</dbReference>
<dbReference type="AlphaFoldDB" id="A0A0D0VCY4"/>
<feature type="region of interest" description="Disordered" evidence="1">
    <location>
        <begin position="124"/>
        <end position="240"/>
    </location>
</feature>
<evidence type="ECO:0000313" key="3">
    <source>
        <dbReference type="Proteomes" id="UP000053392"/>
    </source>
</evidence>
<feature type="compositionally biased region" description="Basic and acidic residues" evidence="1">
    <location>
        <begin position="189"/>
        <end position="202"/>
    </location>
</feature>